<dbReference type="EMBL" id="JBBPFD010000015">
    <property type="protein sequence ID" value="KAK7895504.1"/>
    <property type="molecule type" value="Genomic_DNA"/>
</dbReference>
<dbReference type="Proteomes" id="UP001460270">
    <property type="component" value="Unassembled WGS sequence"/>
</dbReference>
<sequence length="155" mass="17060">MLESLSCKSCLAPLQPDDGHDLCPACLGVDHLREGLSGHPCMNCTIMPRSVRSARLAAFVDPEGGLSGPQSDHHRWSSRLGGSARDDALSVAASDSQFQEIEDHAENSGSLFGERLKTASRLQRLFPVPPPIQTERVRGVALQFRPYARHWRVYI</sequence>
<name>A0AAW0NJ03_9GOBI</name>
<protein>
    <submittedName>
        <fullName evidence="1">Uncharacterized protein</fullName>
    </submittedName>
</protein>
<keyword evidence="2" id="KW-1185">Reference proteome</keyword>
<gene>
    <name evidence="1" type="ORF">WMY93_020829</name>
</gene>
<accession>A0AAW0NJ03</accession>
<dbReference type="AlphaFoldDB" id="A0AAW0NJ03"/>
<comment type="caution">
    <text evidence="1">The sequence shown here is derived from an EMBL/GenBank/DDBJ whole genome shotgun (WGS) entry which is preliminary data.</text>
</comment>
<evidence type="ECO:0000313" key="1">
    <source>
        <dbReference type="EMBL" id="KAK7895504.1"/>
    </source>
</evidence>
<evidence type="ECO:0000313" key="2">
    <source>
        <dbReference type="Proteomes" id="UP001460270"/>
    </source>
</evidence>
<proteinExistence type="predicted"/>
<reference evidence="2" key="1">
    <citation type="submission" date="2024-04" db="EMBL/GenBank/DDBJ databases">
        <title>Salinicola lusitanus LLJ914,a marine bacterium isolated from the Okinawa Trough.</title>
        <authorList>
            <person name="Li J."/>
        </authorList>
    </citation>
    <scope>NUCLEOTIDE SEQUENCE [LARGE SCALE GENOMIC DNA]</scope>
</reference>
<organism evidence="1 2">
    <name type="scientific">Mugilogobius chulae</name>
    <name type="common">yellowstripe goby</name>
    <dbReference type="NCBI Taxonomy" id="88201"/>
    <lineage>
        <taxon>Eukaryota</taxon>
        <taxon>Metazoa</taxon>
        <taxon>Chordata</taxon>
        <taxon>Craniata</taxon>
        <taxon>Vertebrata</taxon>
        <taxon>Euteleostomi</taxon>
        <taxon>Actinopterygii</taxon>
        <taxon>Neopterygii</taxon>
        <taxon>Teleostei</taxon>
        <taxon>Neoteleostei</taxon>
        <taxon>Acanthomorphata</taxon>
        <taxon>Gobiaria</taxon>
        <taxon>Gobiiformes</taxon>
        <taxon>Gobioidei</taxon>
        <taxon>Gobiidae</taxon>
        <taxon>Gobionellinae</taxon>
        <taxon>Mugilogobius</taxon>
    </lineage>
</organism>